<evidence type="ECO:0000256" key="4">
    <source>
        <dbReference type="RuleBase" id="RU361173"/>
    </source>
</evidence>
<dbReference type="GO" id="GO:0000272">
    <property type="term" value="P:polysaccharide catabolic process"/>
    <property type="evidence" value="ECO:0007669"/>
    <property type="project" value="UniProtKB-KW"/>
</dbReference>
<dbReference type="PANTHER" id="PTHR31683">
    <property type="entry name" value="PECTATE LYASE 18-RELATED"/>
    <property type="match status" value="1"/>
</dbReference>
<dbReference type="InterPro" id="IPR011050">
    <property type="entry name" value="Pectin_lyase_fold/virulence"/>
</dbReference>
<dbReference type="InterPro" id="IPR002022">
    <property type="entry name" value="Pec_lyase"/>
</dbReference>
<dbReference type="InterPro" id="IPR045032">
    <property type="entry name" value="PEL"/>
</dbReference>
<dbReference type="InParanoid" id="A0A2P5HXQ3"/>
<sequence length="518" mass="56688">MRWTAAALLLPLTGALGSTGRLQALPRDAPAPTLPDRKPFGFASMVTGGGTPTPNNTYVVDNMVDFRTAMELETPRTIYVKGELKGSEINETTTGDCQFYIDSSRVPKFNFTLYVMALNTTYTDAVKAAEAAGEEFEGRNATEYLELLGRQNGWRGQAQNVQKSWESVDAKGDVTLVGWDSDAYLNGVSLNFNSQSNIIIRNLRMSPPRDCFPSPETYPSSWNARYDAISFVTTTNAWLDGNILGDGPEAVAPEPFIWGWLVDRYDGLFDVEDGSDNITFSHNIIANHHKSLLWGGGEKEAPRDIGKMRFTVFGNHFVNSMSRNPLVRFGTVYIANNVFSTYNNREPLYSSNTTTATTTATTTETVQARAEYTPDFQYNVGLYNMSSVLMSGNYFDQTGQFPDDETRIFTFSNLATPDRPATLCSPPDLSAEEMAGNPGLRGLAAPASQLNGRDVNLVDNVAGKFAYYLTTNDDSVEGGLVRSCAKFGGQAMPRSFGSGADVLTYVSENAGQLGRNKP</sequence>
<evidence type="ECO:0000259" key="6">
    <source>
        <dbReference type="SMART" id="SM00656"/>
    </source>
</evidence>
<dbReference type="Proteomes" id="UP000094444">
    <property type="component" value="Unassembled WGS sequence"/>
</dbReference>
<keyword evidence="4" id="KW-0964">Secreted</keyword>
<dbReference type="SUPFAM" id="SSF51126">
    <property type="entry name" value="Pectin lyase-like"/>
    <property type="match status" value="1"/>
</dbReference>
<keyword evidence="2 5" id="KW-0732">Signal</keyword>
<evidence type="ECO:0000256" key="5">
    <source>
        <dbReference type="SAM" id="SignalP"/>
    </source>
</evidence>
<keyword evidence="8" id="KW-1185">Reference proteome</keyword>
<dbReference type="Pfam" id="PF00544">
    <property type="entry name" value="Pectate_lyase_4"/>
    <property type="match status" value="1"/>
</dbReference>
<proteinExistence type="inferred from homology"/>
<dbReference type="Gene3D" id="2.160.20.10">
    <property type="entry name" value="Single-stranded right-handed beta-helix, Pectin lyase-like"/>
    <property type="match status" value="1"/>
</dbReference>
<feature type="domain" description="Pectate lyase" evidence="6">
    <location>
        <begin position="119"/>
        <end position="360"/>
    </location>
</feature>
<dbReference type="GO" id="GO:0030570">
    <property type="term" value="F:pectate lyase activity"/>
    <property type="evidence" value="ECO:0007669"/>
    <property type="project" value="InterPro"/>
</dbReference>
<protein>
    <submittedName>
        <fullName evidence="7">Pectate lyase</fullName>
    </submittedName>
</protein>
<keyword evidence="3 4" id="KW-0456">Lyase</keyword>
<dbReference type="GO" id="GO:0005576">
    <property type="term" value="C:extracellular region"/>
    <property type="evidence" value="ECO:0007669"/>
    <property type="project" value="UniProtKB-SubCell"/>
</dbReference>
<dbReference type="PANTHER" id="PTHR31683:SF18">
    <property type="entry name" value="PECTATE LYASE 21-RELATED"/>
    <property type="match status" value="1"/>
</dbReference>
<evidence type="ECO:0000256" key="2">
    <source>
        <dbReference type="ARBA" id="ARBA00022729"/>
    </source>
</evidence>
<comment type="caution">
    <text evidence="7">The sequence shown here is derived from an EMBL/GenBank/DDBJ whole genome shotgun (WGS) entry which is preliminary data.</text>
</comment>
<dbReference type="OrthoDB" id="5348404at2759"/>
<name>A0A2P5HXQ3_DIAHE</name>
<dbReference type="EMBL" id="MAVT02000539">
    <property type="protein sequence ID" value="POS75036.1"/>
    <property type="molecule type" value="Genomic_DNA"/>
</dbReference>
<evidence type="ECO:0000256" key="3">
    <source>
        <dbReference type="ARBA" id="ARBA00023239"/>
    </source>
</evidence>
<accession>A0A2P5HXQ3</accession>
<dbReference type="SMART" id="SM00656">
    <property type="entry name" value="Amb_all"/>
    <property type="match status" value="1"/>
</dbReference>
<dbReference type="AlphaFoldDB" id="A0A2P5HXQ3"/>
<evidence type="ECO:0000313" key="8">
    <source>
        <dbReference type="Proteomes" id="UP000094444"/>
    </source>
</evidence>
<evidence type="ECO:0000256" key="1">
    <source>
        <dbReference type="ARBA" id="ARBA00010980"/>
    </source>
</evidence>
<feature type="signal peptide" evidence="5">
    <location>
        <begin position="1"/>
        <end position="17"/>
    </location>
</feature>
<reference evidence="7" key="1">
    <citation type="submission" date="2017-09" db="EMBL/GenBank/DDBJ databases">
        <title>Polyketide synthases of a Diaporthe helianthi virulent isolate.</title>
        <authorList>
            <person name="Baroncelli R."/>
        </authorList>
    </citation>
    <scope>NUCLEOTIDE SEQUENCE [LARGE SCALE GENOMIC DNA]</scope>
    <source>
        <strain evidence="7">7/96</strain>
    </source>
</reference>
<keyword evidence="4" id="KW-0624">Polysaccharide degradation</keyword>
<gene>
    <name evidence="7" type="ORF">DHEL01_v206566</name>
</gene>
<organism evidence="7 8">
    <name type="scientific">Diaporthe helianthi</name>
    <dbReference type="NCBI Taxonomy" id="158607"/>
    <lineage>
        <taxon>Eukaryota</taxon>
        <taxon>Fungi</taxon>
        <taxon>Dikarya</taxon>
        <taxon>Ascomycota</taxon>
        <taxon>Pezizomycotina</taxon>
        <taxon>Sordariomycetes</taxon>
        <taxon>Sordariomycetidae</taxon>
        <taxon>Diaporthales</taxon>
        <taxon>Diaporthaceae</taxon>
        <taxon>Diaporthe</taxon>
    </lineage>
</organism>
<comment type="subcellular location">
    <subcellularLocation>
        <location evidence="4">Secreted</location>
    </subcellularLocation>
</comment>
<keyword evidence="4" id="KW-0119">Carbohydrate metabolism</keyword>
<dbReference type="STRING" id="158607.A0A2P5HXQ3"/>
<dbReference type="InterPro" id="IPR012334">
    <property type="entry name" value="Pectin_lyas_fold"/>
</dbReference>
<evidence type="ECO:0000313" key="7">
    <source>
        <dbReference type="EMBL" id="POS75036.1"/>
    </source>
</evidence>
<comment type="similarity">
    <text evidence="1 4">Belongs to the polysaccharide lyase 1 family.</text>
</comment>
<feature type="chain" id="PRO_5015195267" evidence="5">
    <location>
        <begin position="18"/>
        <end position="518"/>
    </location>
</feature>